<feature type="compositionally biased region" description="Basic residues" evidence="1">
    <location>
        <begin position="78"/>
        <end position="87"/>
    </location>
</feature>
<keyword evidence="3" id="KW-1185">Reference proteome</keyword>
<feature type="compositionally biased region" description="Basic and acidic residues" evidence="1">
    <location>
        <begin position="146"/>
        <end position="157"/>
    </location>
</feature>
<accession>A0AAV0V6G1</accession>
<evidence type="ECO:0000313" key="2">
    <source>
        <dbReference type="EMBL" id="CAI5744772.1"/>
    </source>
</evidence>
<sequence length="186" mass="21451">MSTCPQCYTGTCKRHKGQDHGRSLVKCKSAESTLQKMYDQLVGSKLQKLQAQAEKDQSRQHTKEFRQKLDASRDKSLRKSSKMRFKRNSADVTGSGLNPQALAAIYDEESDGERKKNTKKKKQRRKDLPIAGRKRCRVDRDDSDSSGDKSNDDSDKSHHGHKKSSFSRKHSHRHKKRHKITKHKHK</sequence>
<gene>
    <name evidence="2" type="ORF">PDE001_LOCUS9899</name>
</gene>
<feature type="compositionally biased region" description="Basic and acidic residues" evidence="1">
    <location>
        <begin position="53"/>
        <end position="77"/>
    </location>
</feature>
<feature type="compositionally biased region" description="Basic residues" evidence="1">
    <location>
        <begin position="116"/>
        <end position="125"/>
    </location>
</feature>
<name>A0AAV0V6G1_9STRA</name>
<dbReference type="Proteomes" id="UP001162029">
    <property type="component" value="Unassembled WGS sequence"/>
</dbReference>
<dbReference type="EMBL" id="CANTFM010002184">
    <property type="protein sequence ID" value="CAI5744772.1"/>
    <property type="molecule type" value="Genomic_DNA"/>
</dbReference>
<feature type="region of interest" description="Disordered" evidence="1">
    <location>
        <begin position="50"/>
        <end position="186"/>
    </location>
</feature>
<organism evidence="2 3">
    <name type="scientific">Peronospora destructor</name>
    <dbReference type="NCBI Taxonomy" id="86335"/>
    <lineage>
        <taxon>Eukaryota</taxon>
        <taxon>Sar</taxon>
        <taxon>Stramenopiles</taxon>
        <taxon>Oomycota</taxon>
        <taxon>Peronosporomycetes</taxon>
        <taxon>Peronosporales</taxon>
        <taxon>Peronosporaceae</taxon>
        <taxon>Peronospora</taxon>
    </lineage>
</organism>
<protein>
    <submittedName>
        <fullName evidence="2">Uncharacterized protein</fullName>
    </submittedName>
</protein>
<evidence type="ECO:0000256" key="1">
    <source>
        <dbReference type="SAM" id="MobiDB-lite"/>
    </source>
</evidence>
<feature type="compositionally biased region" description="Basic residues" evidence="1">
    <location>
        <begin position="158"/>
        <end position="186"/>
    </location>
</feature>
<dbReference type="AlphaFoldDB" id="A0AAV0V6G1"/>
<evidence type="ECO:0000313" key="3">
    <source>
        <dbReference type="Proteomes" id="UP001162029"/>
    </source>
</evidence>
<reference evidence="2" key="1">
    <citation type="submission" date="2022-12" db="EMBL/GenBank/DDBJ databases">
        <authorList>
            <person name="Webb A."/>
        </authorList>
    </citation>
    <scope>NUCLEOTIDE SEQUENCE</scope>
    <source>
        <strain evidence="2">Pd1</strain>
    </source>
</reference>
<comment type="caution">
    <text evidence="2">The sequence shown here is derived from an EMBL/GenBank/DDBJ whole genome shotgun (WGS) entry which is preliminary data.</text>
</comment>
<proteinExistence type="predicted"/>